<gene>
    <name evidence="17" type="ORF">SAMN04488035_2241</name>
</gene>
<evidence type="ECO:0000256" key="6">
    <source>
        <dbReference type="ARBA" id="ARBA00022723"/>
    </source>
</evidence>
<dbReference type="GO" id="GO:0046872">
    <property type="term" value="F:metal ion binding"/>
    <property type="evidence" value="ECO:0007669"/>
    <property type="project" value="UniProtKB-KW"/>
</dbReference>
<dbReference type="GO" id="GO:0005975">
    <property type="term" value="P:carbohydrate metabolic process"/>
    <property type="evidence" value="ECO:0007669"/>
    <property type="project" value="InterPro"/>
</dbReference>
<dbReference type="SMART" id="SM00642">
    <property type="entry name" value="Aamy"/>
    <property type="match status" value="1"/>
</dbReference>
<dbReference type="SUPFAM" id="SSF51011">
    <property type="entry name" value="Glycosyl hydrolase domain"/>
    <property type="match status" value="1"/>
</dbReference>
<dbReference type="SUPFAM" id="SSF51445">
    <property type="entry name" value="(Trans)glycosidases"/>
    <property type="match status" value="1"/>
</dbReference>
<keyword evidence="6" id="KW-0479">Metal-binding</keyword>
<evidence type="ECO:0000259" key="14">
    <source>
        <dbReference type="SMART" id="SM00632"/>
    </source>
</evidence>
<feature type="domain" description="Carbohydrate binding module family 25" evidence="16">
    <location>
        <begin position="620"/>
        <end position="698"/>
    </location>
</feature>
<evidence type="ECO:0000256" key="8">
    <source>
        <dbReference type="ARBA" id="ARBA00022837"/>
    </source>
</evidence>
<evidence type="ECO:0000256" key="4">
    <source>
        <dbReference type="ARBA" id="ARBA00012595"/>
    </source>
</evidence>
<keyword evidence="8" id="KW-0106">Calcium</keyword>
<organism evidence="17 18">
    <name type="scientific">Flavimobilis marinus</name>
    <dbReference type="NCBI Taxonomy" id="285351"/>
    <lineage>
        <taxon>Bacteria</taxon>
        <taxon>Bacillati</taxon>
        <taxon>Actinomycetota</taxon>
        <taxon>Actinomycetes</taxon>
        <taxon>Micrococcales</taxon>
        <taxon>Jonesiaceae</taxon>
        <taxon>Flavimobilis</taxon>
    </lineage>
</organism>
<dbReference type="AlphaFoldDB" id="A0A1I2HDK6"/>
<evidence type="ECO:0000313" key="18">
    <source>
        <dbReference type="Proteomes" id="UP000198520"/>
    </source>
</evidence>
<dbReference type="Gene3D" id="3.20.20.80">
    <property type="entry name" value="Glycosidases"/>
    <property type="match status" value="1"/>
</dbReference>
<keyword evidence="18" id="KW-1185">Reference proteome</keyword>
<keyword evidence="13" id="KW-0732">Signal</keyword>
<dbReference type="InterPro" id="IPR031319">
    <property type="entry name" value="A-amylase_C"/>
</dbReference>
<dbReference type="InterPro" id="IPR006311">
    <property type="entry name" value="TAT_signal"/>
</dbReference>
<dbReference type="InterPro" id="IPR006047">
    <property type="entry name" value="GH13_cat_dom"/>
</dbReference>
<dbReference type="InterPro" id="IPR005085">
    <property type="entry name" value="CBM25"/>
</dbReference>
<dbReference type="SMART" id="SM01066">
    <property type="entry name" value="CBM_25"/>
    <property type="match status" value="2"/>
</dbReference>
<keyword evidence="7 12" id="KW-0378">Hydrolase</keyword>
<evidence type="ECO:0000256" key="1">
    <source>
        <dbReference type="ARBA" id="ARBA00000548"/>
    </source>
</evidence>
<comment type="similarity">
    <text evidence="3 11">Belongs to the glycosyl hydrolase 13 family.</text>
</comment>
<dbReference type="PANTHER" id="PTHR43447">
    <property type="entry name" value="ALPHA-AMYLASE"/>
    <property type="match status" value="1"/>
</dbReference>
<dbReference type="InterPro" id="IPR013783">
    <property type="entry name" value="Ig-like_fold"/>
</dbReference>
<dbReference type="Pfam" id="PF00128">
    <property type="entry name" value="Alpha-amylase"/>
    <property type="match status" value="1"/>
</dbReference>
<name>A0A1I2HDK6_9MICO</name>
<keyword evidence="10 12" id="KW-0326">Glycosidase</keyword>
<dbReference type="Pfam" id="PF02806">
    <property type="entry name" value="Alpha-amylase_C"/>
    <property type="match status" value="1"/>
</dbReference>
<dbReference type="InterPro" id="IPR013780">
    <property type="entry name" value="Glyco_hydro_b"/>
</dbReference>
<feature type="domain" description="Carbohydrate binding module family 25" evidence="16">
    <location>
        <begin position="522"/>
        <end position="600"/>
    </location>
</feature>
<feature type="chain" id="PRO_5011795969" description="Alpha-amylase" evidence="13">
    <location>
        <begin position="34"/>
        <end position="714"/>
    </location>
</feature>
<dbReference type="Gene3D" id="2.60.40.10">
    <property type="entry name" value="Immunoglobulins"/>
    <property type="match status" value="2"/>
</dbReference>
<evidence type="ECO:0000256" key="13">
    <source>
        <dbReference type="SAM" id="SignalP"/>
    </source>
</evidence>
<evidence type="ECO:0000256" key="12">
    <source>
        <dbReference type="RuleBase" id="RU361134"/>
    </source>
</evidence>
<dbReference type="EC" id="3.2.1.1" evidence="4 12"/>
<accession>A0A1I2HDK6</accession>
<dbReference type="InterPro" id="IPR017853">
    <property type="entry name" value="GH"/>
</dbReference>
<comment type="cofactor">
    <cofactor evidence="2">
        <name>Ca(2+)</name>
        <dbReference type="ChEBI" id="CHEBI:29108"/>
    </cofactor>
</comment>
<dbReference type="GO" id="GO:2001070">
    <property type="term" value="F:starch binding"/>
    <property type="evidence" value="ECO:0007669"/>
    <property type="project" value="InterPro"/>
</dbReference>
<dbReference type="PROSITE" id="PS51318">
    <property type="entry name" value="TAT"/>
    <property type="match status" value="1"/>
</dbReference>
<evidence type="ECO:0000259" key="16">
    <source>
        <dbReference type="SMART" id="SM01066"/>
    </source>
</evidence>
<evidence type="ECO:0000256" key="5">
    <source>
        <dbReference type="ARBA" id="ARBA00017303"/>
    </source>
</evidence>
<evidence type="ECO:0000256" key="10">
    <source>
        <dbReference type="ARBA" id="ARBA00023295"/>
    </source>
</evidence>
<dbReference type="PRINTS" id="PR00110">
    <property type="entry name" value="ALPHAAMYLASE"/>
</dbReference>
<dbReference type="InterPro" id="IPR006046">
    <property type="entry name" value="Alpha_amylase"/>
</dbReference>
<feature type="domain" description="Glycosyl hydrolase family 13 catalytic" evidence="15">
    <location>
        <begin position="77"/>
        <end position="418"/>
    </location>
</feature>
<reference evidence="18" key="1">
    <citation type="submission" date="2016-10" db="EMBL/GenBank/DDBJ databases">
        <authorList>
            <person name="Varghese N."/>
            <person name="Submissions S."/>
        </authorList>
    </citation>
    <scope>NUCLEOTIDE SEQUENCE [LARGE SCALE GENOMIC DNA]</scope>
    <source>
        <strain evidence="18">DSM 19083</strain>
    </source>
</reference>
<evidence type="ECO:0000256" key="7">
    <source>
        <dbReference type="ARBA" id="ARBA00022801"/>
    </source>
</evidence>
<evidence type="ECO:0000256" key="11">
    <source>
        <dbReference type="RuleBase" id="RU003615"/>
    </source>
</evidence>
<feature type="signal peptide" evidence="13">
    <location>
        <begin position="1"/>
        <end position="33"/>
    </location>
</feature>
<proteinExistence type="inferred from homology"/>
<dbReference type="EMBL" id="FONZ01000004">
    <property type="protein sequence ID" value="SFF27453.1"/>
    <property type="molecule type" value="Genomic_DNA"/>
</dbReference>
<dbReference type="CDD" id="cd11317">
    <property type="entry name" value="AmyAc_bac_euk_AmyA"/>
    <property type="match status" value="1"/>
</dbReference>
<dbReference type="SMART" id="SM00632">
    <property type="entry name" value="Aamy_C"/>
    <property type="match status" value="1"/>
</dbReference>
<dbReference type="Proteomes" id="UP000198520">
    <property type="component" value="Unassembled WGS sequence"/>
</dbReference>
<evidence type="ECO:0000313" key="17">
    <source>
        <dbReference type="EMBL" id="SFF27453.1"/>
    </source>
</evidence>
<comment type="catalytic activity">
    <reaction evidence="1 12">
        <text>Endohydrolysis of (1-&gt;4)-alpha-D-glucosidic linkages in polysaccharides containing three or more (1-&gt;4)-alpha-linked D-glucose units.</text>
        <dbReference type="EC" id="3.2.1.1"/>
    </reaction>
</comment>
<keyword evidence="9 12" id="KW-0119">Carbohydrate metabolism</keyword>
<dbReference type="RefSeq" id="WP_093378714.1">
    <property type="nucleotide sequence ID" value="NZ_BNAN01000004.1"/>
</dbReference>
<evidence type="ECO:0000256" key="9">
    <source>
        <dbReference type="ARBA" id="ARBA00023277"/>
    </source>
</evidence>
<protein>
    <recommendedName>
        <fullName evidence="5 12">Alpha-amylase</fullName>
        <ecNumber evidence="4 12">3.2.1.1</ecNumber>
    </recommendedName>
</protein>
<dbReference type="InterPro" id="IPR006048">
    <property type="entry name" value="A-amylase/branching_C"/>
</dbReference>
<dbReference type="Gene3D" id="2.60.40.1180">
    <property type="entry name" value="Golgi alpha-mannosidase II"/>
    <property type="match status" value="1"/>
</dbReference>
<sequence>MKRSLQSRRSRATALLASAAVLAGLAAAPTATAAATAAAPAALGVTAPAAATVVPTAGAASASIAPTAAPVVPGRGNTAANLFQWTWNAVAAECTRTLGPNGYAYVQVSPPQEHVPGGAWWTSYQPVSYRLESKLGTRAEFAAMVDTCGDAGVKIIADTVINHMAGADSSGTGSGGSSYGVDSFPGLYGRNDFNDCRTDITNYGDRWQVQNCRLVSLQDLRTGSDYVRTKIADYMNDLIGLGVAGFRIDAAKHIPASDLEAIKARLSDPSVFWVHEVIGSAGEPIQPSEYLGSGDSHEFQYARNLAGYFDGNIAGIRGISNGLLGSDRAGVFVDNHDTERDTHGTMSYKWGAKYVLGNVFLLGYDYGWPTVYSGYKFTDRDAGAPMSGGRVQDASCANGAVWTCTHDWTEIAGMVGFRNTVGSAPVTRWWDNGANAIAFGRGDRGYVVVNNQASGLNQTFQTSLPAGTYCDVVASRTCAETITVDDSGRFSAQIPQYGALAIHVGARAGDVPTDPTDPTDPAEATTVFYSTSQGWSAHRMHYRVGSGAWTTAPGEVLAPACAGWVSRTVPTDGAVITAAFTNGSGTWDNNGSADYRLSGAVAAVKDGRVTAANPCAQAPSDTTTVYYATDRGWSTYRVHYRVGSGAWTALPGEALAPACAGWVSRTVASAGQPVTAAFTSGSGQWDNNGSADYRLTGAHVAVRGGQVTPGSPCA</sequence>
<feature type="domain" description="Alpha-amylase C-terminal" evidence="14">
    <location>
        <begin position="427"/>
        <end position="507"/>
    </location>
</feature>
<evidence type="ECO:0000259" key="15">
    <source>
        <dbReference type="SMART" id="SM00642"/>
    </source>
</evidence>
<evidence type="ECO:0000256" key="3">
    <source>
        <dbReference type="ARBA" id="ARBA00008061"/>
    </source>
</evidence>
<dbReference type="GO" id="GO:0004556">
    <property type="term" value="F:alpha-amylase activity"/>
    <property type="evidence" value="ECO:0007669"/>
    <property type="project" value="UniProtKB-UniRule"/>
</dbReference>
<dbReference type="Pfam" id="PF03423">
    <property type="entry name" value="CBM_25"/>
    <property type="match status" value="2"/>
</dbReference>
<dbReference type="STRING" id="285351.SAMN04488035_2241"/>
<dbReference type="OrthoDB" id="9805159at2"/>
<evidence type="ECO:0000256" key="2">
    <source>
        <dbReference type="ARBA" id="ARBA00001913"/>
    </source>
</evidence>